<keyword evidence="1" id="KW-0812">Transmembrane</keyword>
<protein>
    <recommendedName>
        <fullName evidence="4">DUF983 domain-containing protein</fullName>
    </recommendedName>
</protein>
<comment type="caution">
    <text evidence="2">The sequence shown here is derived from an EMBL/GenBank/DDBJ whole genome shotgun (WGS) entry which is preliminary data.</text>
</comment>
<dbReference type="OrthoDB" id="9799456at2"/>
<proteinExistence type="predicted"/>
<dbReference type="STRING" id="197461.A3843_17655"/>
<name>A0A1U7JCS7_9HYPH</name>
<keyword evidence="1" id="KW-1133">Transmembrane helix</keyword>
<dbReference type="InterPro" id="IPR009325">
    <property type="entry name" value="DUF983"/>
</dbReference>
<evidence type="ECO:0008006" key="4">
    <source>
        <dbReference type="Google" id="ProtNLM"/>
    </source>
</evidence>
<organism evidence="2 3">
    <name type="scientific">Pseudovibrio exalbescens</name>
    <dbReference type="NCBI Taxonomy" id="197461"/>
    <lineage>
        <taxon>Bacteria</taxon>
        <taxon>Pseudomonadati</taxon>
        <taxon>Pseudomonadota</taxon>
        <taxon>Alphaproteobacteria</taxon>
        <taxon>Hyphomicrobiales</taxon>
        <taxon>Stappiaceae</taxon>
        <taxon>Pseudovibrio</taxon>
    </lineage>
</organism>
<dbReference type="RefSeq" id="WP_028482523.1">
    <property type="nucleotide sequence ID" value="NZ_LVVZ01000041.1"/>
</dbReference>
<gene>
    <name evidence="2" type="ORF">A3843_17655</name>
</gene>
<reference evidence="2 3" key="1">
    <citation type="submission" date="2016-03" db="EMBL/GenBank/DDBJ databases">
        <title>Genome sequence of Nesiotobacter sp. nov., a moderately halophilic alphaproteobacterium isolated from the Yellow Sea, China.</title>
        <authorList>
            <person name="Zhang G."/>
            <person name="Zhang R."/>
        </authorList>
    </citation>
    <scope>NUCLEOTIDE SEQUENCE [LARGE SCALE GENOMIC DNA]</scope>
    <source>
        <strain evidence="2 3">WB1-6</strain>
    </source>
</reference>
<feature type="transmembrane region" description="Helical" evidence="1">
    <location>
        <begin position="89"/>
        <end position="108"/>
    </location>
</feature>
<sequence>MGERNPSRSEARHAVPNPVATGLRGRCPRCGQGPLFAGFLKVRDHCETCDLSFASADSGDGPAVFVIMFIGMIVVGLMLLVEMNFQPPVWVHMALWIPLTIALALGLLRPLKGLLIVWQYTHRAAEGKLDED</sequence>
<evidence type="ECO:0000256" key="1">
    <source>
        <dbReference type="SAM" id="Phobius"/>
    </source>
</evidence>
<evidence type="ECO:0000313" key="2">
    <source>
        <dbReference type="EMBL" id="OKL42494.1"/>
    </source>
</evidence>
<evidence type="ECO:0000313" key="3">
    <source>
        <dbReference type="Proteomes" id="UP000185783"/>
    </source>
</evidence>
<dbReference type="EMBL" id="LVVZ01000041">
    <property type="protein sequence ID" value="OKL42494.1"/>
    <property type="molecule type" value="Genomic_DNA"/>
</dbReference>
<dbReference type="AlphaFoldDB" id="A0A1U7JCS7"/>
<dbReference type="Proteomes" id="UP000185783">
    <property type="component" value="Unassembled WGS sequence"/>
</dbReference>
<accession>A0A1U7JCS7</accession>
<feature type="transmembrane region" description="Helical" evidence="1">
    <location>
        <begin position="63"/>
        <end position="83"/>
    </location>
</feature>
<keyword evidence="3" id="KW-1185">Reference proteome</keyword>
<keyword evidence="1" id="KW-0472">Membrane</keyword>
<dbReference type="Pfam" id="PF06170">
    <property type="entry name" value="DUF983"/>
    <property type="match status" value="1"/>
</dbReference>